<evidence type="ECO:0000313" key="3">
    <source>
        <dbReference type="WBParaSite" id="TMUE_3000013119.1"/>
    </source>
</evidence>
<name>A0A5S6R1E6_TRIMR</name>
<dbReference type="PANTHER" id="PTHR36519:SF9">
    <property type="entry name" value="EB DOMAIN-CONTAINING PROTEIN-RELATED"/>
    <property type="match status" value="1"/>
</dbReference>
<protein>
    <submittedName>
        <fullName evidence="3">EB domain-containing protein</fullName>
    </submittedName>
</protein>
<proteinExistence type="predicted"/>
<dbReference type="AlphaFoldDB" id="A0A5S6R1E6"/>
<reference evidence="3" key="1">
    <citation type="submission" date="2019-12" db="UniProtKB">
        <authorList>
            <consortium name="WormBaseParasite"/>
        </authorList>
    </citation>
    <scope>IDENTIFICATION</scope>
</reference>
<dbReference type="InterPro" id="IPR055531">
    <property type="entry name" value="DUF7107"/>
</dbReference>
<sequence length="350" mass="39535">MRPLPRTLVNFRLIRANIKTGTIQQPKYSPSFKVCRKMFPQTLSSHREIFAHRLTANAAYCHLDQSAVDLNRTEWANNEWYKECINLQHDRKVLFTAMRSIRLLKALCFALLCKLTNTCKTHDECVGQTICYEEKCVPAMPTPDIKYCDDKQKCDESKHETCRFGLCMVPFASDKPVTPTPISTPIPTTTPQPDPKCEKHTDCPETKLCEENKCVDAEPTETACSDAAPCASTQVCRKGLCWKKYIPPIEGHCNVHTDCPDNQLCMNNMCKMSIPAHDCTDDKNCQQGASCKNGKCWKIACVKHDDCEPPQLCNAKQECKQAKRKNGRCTTDAECGANAGCKLNFCWEFI</sequence>
<dbReference type="STRING" id="70415.A0A5S6R1E6"/>
<dbReference type="PANTHER" id="PTHR36519">
    <property type="entry name" value="FIP (FUNGUS-INDUCED PROTEIN) RELATED-RELATED"/>
    <property type="match status" value="1"/>
</dbReference>
<dbReference type="Proteomes" id="UP000046395">
    <property type="component" value="Unassembled WGS sequence"/>
</dbReference>
<organism evidence="2 3">
    <name type="scientific">Trichuris muris</name>
    <name type="common">Mouse whipworm</name>
    <dbReference type="NCBI Taxonomy" id="70415"/>
    <lineage>
        <taxon>Eukaryota</taxon>
        <taxon>Metazoa</taxon>
        <taxon>Ecdysozoa</taxon>
        <taxon>Nematoda</taxon>
        <taxon>Enoplea</taxon>
        <taxon>Dorylaimia</taxon>
        <taxon>Trichinellida</taxon>
        <taxon>Trichuridae</taxon>
        <taxon>Trichuris</taxon>
    </lineage>
</organism>
<feature type="domain" description="DUF7107" evidence="1">
    <location>
        <begin position="252"/>
        <end position="298"/>
    </location>
</feature>
<evidence type="ECO:0000259" key="1">
    <source>
        <dbReference type="Pfam" id="PF23416"/>
    </source>
</evidence>
<accession>A0A5S6R1E6</accession>
<feature type="domain" description="DUF7107" evidence="1">
    <location>
        <begin position="196"/>
        <end position="243"/>
    </location>
</feature>
<feature type="domain" description="DUF7107" evidence="1">
    <location>
        <begin position="301"/>
        <end position="348"/>
    </location>
</feature>
<keyword evidence="2" id="KW-1185">Reference proteome</keyword>
<dbReference type="Pfam" id="PF23416">
    <property type="entry name" value="DUF7107"/>
    <property type="match status" value="4"/>
</dbReference>
<evidence type="ECO:0000313" key="2">
    <source>
        <dbReference type="Proteomes" id="UP000046395"/>
    </source>
</evidence>
<dbReference type="WBParaSite" id="TMUE_3000013119.1">
    <property type="protein sequence ID" value="TMUE_3000013119.1"/>
    <property type="gene ID" value="WBGene00285117"/>
</dbReference>
<feature type="domain" description="DUF7107" evidence="1">
    <location>
        <begin position="118"/>
        <end position="168"/>
    </location>
</feature>